<reference evidence="1" key="1">
    <citation type="submission" date="2021-01" db="EMBL/GenBank/DDBJ databases">
        <authorList>
            <consortium name="Genoscope - CEA"/>
            <person name="William W."/>
        </authorList>
    </citation>
    <scope>NUCLEOTIDE SEQUENCE</scope>
</reference>
<dbReference type="EMBL" id="CAJJDN010000090">
    <property type="protein sequence ID" value="CAD8107883.1"/>
    <property type="molecule type" value="Genomic_DNA"/>
</dbReference>
<evidence type="ECO:0000313" key="1">
    <source>
        <dbReference type="EMBL" id="CAD8107883.1"/>
    </source>
</evidence>
<sequence length="321" mass="38759">MATEQFEAVYDIIIQKQILIVKLIKIRENILLKYFDQILCLIILLMLKQLKQIQIDQQKFAFLVVQINTQKVLLMPLKLHQFQLFPPPKIFQKSQKIIFENYLDNKFELVLDQMTDRPLITQSQPNYDIGLIQEESEEEIIINIIQIQITYIFIVDILFFLKTKKQQDNDVYSKNYNDQIRQICQDIIYLIERFSFTLNGITFLTRFNFQRFCKTFFNKSDSLQGLKISCLFLFKDNYYSNEKPLFTPIQQVIPFYYNVYFLKYMNKLLLEISKFISTSIKHELENKEQKDQKYCFELLFLKIKLYLSIFMSRISYSLTKY</sequence>
<keyword evidence="2" id="KW-1185">Reference proteome</keyword>
<organism evidence="1 2">
    <name type="scientific">Paramecium sonneborni</name>
    <dbReference type="NCBI Taxonomy" id="65129"/>
    <lineage>
        <taxon>Eukaryota</taxon>
        <taxon>Sar</taxon>
        <taxon>Alveolata</taxon>
        <taxon>Ciliophora</taxon>
        <taxon>Intramacronucleata</taxon>
        <taxon>Oligohymenophorea</taxon>
        <taxon>Peniculida</taxon>
        <taxon>Parameciidae</taxon>
        <taxon>Paramecium</taxon>
    </lineage>
</organism>
<dbReference type="AlphaFoldDB" id="A0A8S1PZC9"/>
<accession>A0A8S1PZC9</accession>
<dbReference type="Proteomes" id="UP000692954">
    <property type="component" value="Unassembled WGS sequence"/>
</dbReference>
<proteinExistence type="predicted"/>
<comment type="caution">
    <text evidence="1">The sequence shown here is derived from an EMBL/GenBank/DDBJ whole genome shotgun (WGS) entry which is preliminary data.</text>
</comment>
<protein>
    <submittedName>
        <fullName evidence="1">Uncharacterized protein</fullName>
    </submittedName>
</protein>
<evidence type="ECO:0000313" key="2">
    <source>
        <dbReference type="Proteomes" id="UP000692954"/>
    </source>
</evidence>
<name>A0A8S1PZC9_9CILI</name>
<gene>
    <name evidence="1" type="ORF">PSON_ATCC_30995.1.T0900009</name>
</gene>